<name>A0A1B9IEV5_9TREE</name>
<proteinExistence type="predicted"/>
<dbReference type="InterPro" id="IPR011333">
    <property type="entry name" value="SKP1/BTB/POZ_sf"/>
</dbReference>
<dbReference type="InterPro" id="IPR000210">
    <property type="entry name" value="BTB/POZ_dom"/>
</dbReference>
<sequence>MGPKRKRSRRSTTTSAVYNREDADLELSSNDNTIFKVDSFYLKAHSEVFRNMFTNQLFTNSTIPIDLSSKDLTCLLDIMVSGEPPGKALSLKQVKTLYAFCDQYECPFIRQLMISQFKKVADIEPWDTFILASQHKDVDLAKQAIKSIAKFKDKHLISAGNMPLSMAETIDISFLLPLLEQVQAHSAQIYTIVNGYTEGQVREVWAKIAKDFQPRE</sequence>
<dbReference type="SUPFAM" id="SSF54695">
    <property type="entry name" value="POZ domain"/>
    <property type="match status" value="1"/>
</dbReference>
<feature type="domain" description="BTB" evidence="1">
    <location>
        <begin position="23"/>
        <end position="83"/>
    </location>
</feature>
<reference evidence="2 3" key="1">
    <citation type="submission" date="2013-07" db="EMBL/GenBank/DDBJ databases">
        <title>The Genome Sequence of Kwoniella mangroviensis CBS10435.</title>
        <authorList>
            <consortium name="The Broad Institute Genome Sequencing Platform"/>
            <person name="Cuomo C."/>
            <person name="Litvintseva A."/>
            <person name="Chen Y."/>
            <person name="Heitman J."/>
            <person name="Sun S."/>
            <person name="Springer D."/>
            <person name="Dromer F."/>
            <person name="Young S.K."/>
            <person name="Zeng Q."/>
            <person name="Gargeya S."/>
            <person name="Fitzgerald M."/>
            <person name="Abouelleil A."/>
            <person name="Alvarado L."/>
            <person name="Berlin A.M."/>
            <person name="Chapman S.B."/>
            <person name="Dewar J."/>
            <person name="Goldberg J."/>
            <person name="Griggs A."/>
            <person name="Gujja S."/>
            <person name="Hansen M."/>
            <person name="Howarth C."/>
            <person name="Imamovic A."/>
            <person name="Larimer J."/>
            <person name="McCowan C."/>
            <person name="Murphy C."/>
            <person name="Pearson M."/>
            <person name="Priest M."/>
            <person name="Roberts A."/>
            <person name="Saif S."/>
            <person name="Shea T."/>
            <person name="Sykes S."/>
            <person name="Wortman J."/>
            <person name="Nusbaum C."/>
            <person name="Birren B."/>
        </authorList>
    </citation>
    <scope>NUCLEOTIDE SEQUENCE [LARGE SCALE GENOMIC DNA]</scope>
    <source>
        <strain evidence="2 3">CBS 10435</strain>
    </source>
</reference>
<dbReference type="PROSITE" id="PS50097">
    <property type="entry name" value="BTB"/>
    <property type="match status" value="1"/>
</dbReference>
<accession>A0A1B9IEV5</accession>
<evidence type="ECO:0000313" key="2">
    <source>
        <dbReference type="EMBL" id="OCF53987.1"/>
    </source>
</evidence>
<keyword evidence="3" id="KW-1185">Reference proteome</keyword>
<protein>
    <recommendedName>
        <fullName evidence="1">BTB domain-containing protein</fullName>
    </recommendedName>
</protein>
<evidence type="ECO:0000259" key="1">
    <source>
        <dbReference type="PROSITE" id="PS50097"/>
    </source>
</evidence>
<organism evidence="2 3">
    <name type="scientific">Kwoniella mangroviensis CBS 10435</name>
    <dbReference type="NCBI Taxonomy" id="1331196"/>
    <lineage>
        <taxon>Eukaryota</taxon>
        <taxon>Fungi</taxon>
        <taxon>Dikarya</taxon>
        <taxon>Basidiomycota</taxon>
        <taxon>Agaricomycotina</taxon>
        <taxon>Tremellomycetes</taxon>
        <taxon>Tremellales</taxon>
        <taxon>Cryptococcaceae</taxon>
        <taxon>Kwoniella</taxon>
    </lineage>
</organism>
<gene>
    <name evidence="2" type="ORF">L486_08521</name>
</gene>
<dbReference type="OrthoDB" id="10339916at2759"/>
<reference evidence="3" key="2">
    <citation type="submission" date="2013-12" db="EMBL/GenBank/DDBJ databases">
        <title>Evolution of pathogenesis and genome organization in the Tremellales.</title>
        <authorList>
            <person name="Cuomo C."/>
            <person name="Litvintseva A."/>
            <person name="Heitman J."/>
            <person name="Chen Y."/>
            <person name="Sun S."/>
            <person name="Springer D."/>
            <person name="Dromer F."/>
            <person name="Young S."/>
            <person name="Zeng Q."/>
            <person name="Chapman S."/>
            <person name="Gujja S."/>
            <person name="Saif S."/>
            <person name="Birren B."/>
        </authorList>
    </citation>
    <scope>NUCLEOTIDE SEQUENCE [LARGE SCALE GENOMIC DNA]</scope>
    <source>
        <strain evidence="3">CBS 10435</strain>
    </source>
</reference>
<dbReference type="CDD" id="cd18186">
    <property type="entry name" value="BTB_POZ_ZBTB_KLHL-like"/>
    <property type="match status" value="1"/>
</dbReference>
<dbReference type="AlphaFoldDB" id="A0A1B9IEV5"/>
<dbReference type="EMBL" id="KV700099">
    <property type="protein sequence ID" value="OCF53987.1"/>
    <property type="molecule type" value="Genomic_DNA"/>
</dbReference>
<dbReference type="Pfam" id="PF00651">
    <property type="entry name" value="BTB"/>
    <property type="match status" value="1"/>
</dbReference>
<dbReference type="Proteomes" id="UP000092583">
    <property type="component" value="Unassembled WGS sequence"/>
</dbReference>
<dbReference type="STRING" id="1331196.A0A1B9IEV5"/>
<evidence type="ECO:0000313" key="3">
    <source>
        <dbReference type="Proteomes" id="UP000092583"/>
    </source>
</evidence>
<dbReference type="Gene3D" id="3.30.710.10">
    <property type="entry name" value="Potassium Channel Kv1.1, Chain A"/>
    <property type="match status" value="1"/>
</dbReference>